<sequence length="124" mass="13859">MLNNSPELQMHCTFNTGKLPVPYDGILGVQFLEEYGATLFFQDSCMTLKDCIDVLFPFTSHGSICLPARTRKLCRIRVKNPDKETGYVERIHVGPNIFAGECLVRNKGGYASLFIINSNSNPVN</sequence>
<proteinExistence type="predicted"/>
<dbReference type="Proteomes" id="UP001239111">
    <property type="component" value="Chromosome 3"/>
</dbReference>
<gene>
    <name evidence="1" type="ORF">QAD02_002573</name>
</gene>
<keyword evidence="2" id="KW-1185">Reference proteome</keyword>
<evidence type="ECO:0000313" key="1">
    <source>
        <dbReference type="EMBL" id="KAJ8671314.1"/>
    </source>
</evidence>
<accession>A0ACC2NLY4</accession>
<dbReference type="EMBL" id="CM056743">
    <property type="protein sequence ID" value="KAJ8671314.1"/>
    <property type="molecule type" value="Genomic_DNA"/>
</dbReference>
<organism evidence="1 2">
    <name type="scientific">Eretmocerus hayati</name>
    <dbReference type="NCBI Taxonomy" id="131215"/>
    <lineage>
        <taxon>Eukaryota</taxon>
        <taxon>Metazoa</taxon>
        <taxon>Ecdysozoa</taxon>
        <taxon>Arthropoda</taxon>
        <taxon>Hexapoda</taxon>
        <taxon>Insecta</taxon>
        <taxon>Pterygota</taxon>
        <taxon>Neoptera</taxon>
        <taxon>Endopterygota</taxon>
        <taxon>Hymenoptera</taxon>
        <taxon>Apocrita</taxon>
        <taxon>Proctotrupomorpha</taxon>
        <taxon>Chalcidoidea</taxon>
        <taxon>Aphelinidae</taxon>
        <taxon>Aphelininae</taxon>
        <taxon>Eretmocerus</taxon>
    </lineage>
</organism>
<protein>
    <submittedName>
        <fullName evidence="1">Uncharacterized protein</fullName>
    </submittedName>
</protein>
<comment type="caution">
    <text evidence="1">The sequence shown here is derived from an EMBL/GenBank/DDBJ whole genome shotgun (WGS) entry which is preliminary data.</text>
</comment>
<name>A0ACC2NLY4_9HYME</name>
<reference evidence="1" key="1">
    <citation type="submission" date="2023-04" db="EMBL/GenBank/DDBJ databases">
        <title>A chromosome-level genome assembly of the parasitoid wasp Eretmocerus hayati.</title>
        <authorList>
            <person name="Zhong Y."/>
            <person name="Liu S."/>
            <person name="Liu Y."/>
        </authorList>
    </citation>
    <scope>NUCLEOTIDE SEQUENCE</scope>
    <source>
        <strain evidence="1">ZJU_SS_LIU_2023</strain>
    </source>
</reference>
<evidence type="ECO:0000313" key="2">
    <source>
        <dbReference type="Proteomes" id="UP001239111"/>
    </source>
</evidence>